<proteinExistence type="predicted"/>
<dbReference type="EMBL" id="JAPCXB010000081">
    <property type="protein sequence ID" value="KAJ1609503.1"/>
    <property type="molecule type" value="Genomic_DNA"/>
</dbReference>
<keyword evidence="1" id="KW-0472">Membrane</keyword>
<evidence type="ECO:0000313" key="2">
    <source>
        <dbReference type="Proteomes" id="UP001071777"/>
    </source>
</evidence>
<keyword evidence="2" id="KW-1185">Reference proteome</keyword>
<dbReference type="Proteomes" id="UP001071777">
    <property type="component" value="Unassembled WGS sequence"/>
</dbReference>
<name>A0ABQ8P5Y5_9CRYT</name>
<reference evidence="1" key="1">
    <citation type="submission" date="2022-10" db="EMBL/GenBank/DDBJ databases">
        <title>Adaptive evolution leads to modifications in subtelomeric GC content in a zoonotic Cryptosporidium species.</title>
        <authorList>
            <person name="Li J."/>
            <person name="Feng Y."/>
            <person name="Xiao L."/>
        </authorList>
    </citation>
    <scope>NUCLEOTIDE SEQUENCE</scope>
    <source>
        <strain evidence="1">25894</strain>
    </source>
</reference>
<gene>
    <name evidence="1" type="ORF">OJ252_2183</name>
</gene>
<evidence type="ECO:0000313" key="1">
    <source>
        <dbReference type="EMBL" id="KAJ1609503.1"/>
    </source>
</evidence>
<organism evidence="1 2">
    <name type="scientific">Cryptosporidium canis</name>
    <dbReference type="NCBI Taxonomy" id="195482"/>
    <lineage>
        <taxon>Eukaryota</taxon>
        <taxon>Sar</taxon>
        <taxon>Alveolata</taxon>
        <taxon>Apicomplexa</taxon>
        <taxon>Conoidasida</taxon>
        <taxon>Coccidia</taxon>
        <taxon>Eucoccidiorida</taxon>
        <taxon>Eimeriorina</taxon>
        <taxon>Cryptosporidiidae</taxon>
        <taxon>Cryptosporidium</taxon>
    </lineage>
</organism>
<keyword evidence="1" id="KW-0812">Transmembrane</keyword>
<sequence>MSSYIGLGKKLGGPVIKSLQSLKNSIIKFDNSDEDGKHDVCLDILAFRRGWRKLSTCFAMINNDINRGLALAFHENSMCIDECIIRENCFYDVLNNFESRIYPGFEAYFHKSMDKNKALSSSAIYNCASLERLIETLMIDFERRKLMLEELELFKRECSALANEPSSIDPQKEELRKQIEPFKGSLETFTNYLDGLNGDDSYNFCSATLLDLNHNLVPIYIYFISFMDRINTVYNIGKAIGVSIDENGNVIITVNRPFLKVEATTSSAFQNFFINVFPIKMRFSMMSTLYSREIVLLSVILNGNRLVKYNIFSDILFDKDSGEIIPLIDKETMNILPRETYGQPYYWLQFFVNNIKVIPKKMGEMKINPCDLFKVIEYRINNFTIFSFILYLASIGPDEFISFILLHSGVKSINTEITQIVMGSYKFDLINEREKNSFTIKTKTKNIHVEIKLFGNMSYRIKYNDEIYKEEFSFVRNEFNMKNVNYNREITTHFCRKIVSYIEQ</sequence>
<comment type="caution">
    <text evidence="1">The sequence shown here is derived from an EMBL/GenBank/DDBJ whole genome shotgun (WGS) entry which is preliminary data.</text>
</comment>
<protein>
    <submittedName>
        <fullName evidence="1">Transmembrane domain-containing protein</fullName>
    </submittedName>
</protein>
<accession>A0ABQ8P5Y5</accession>